<dbReference type="InterPro" id="IPR055568">
    <property type="entry name" value="DUF7144"/>
</dbReference>
<feature type="domain" description="DUF7144" evidence="3">
    <location>
        <begin position="44"/>
        <end position="159"/>
    </location>
</feature>
<proteinExistence type="predicted"/>
<feature type="compositionally biased region" description="Polar residues" evidence="1">
    <location>
        <begin position="8"/>
        <end position="20"/>
    </location>
</feature>
<evidence type="ECO:0000259" key="3">
    <source>
        <dbReference type="Pfam" id="PF23636"/>
    </source>
</evidence>
<feature type="transmembrane region" description="Helical" evidence="2">
    <location>
        <begin position="41"/>
        <end position="68"/>
    </location>
</feature>
<sequence>MGTERLITVTTHPNTDPTETAPSDAASPARAAQAPPEMTKWVGWVLFGGLLLSLSGMVNVIEGLVAVFNESYYLVTPSGLALEVDYAVWGWILILFGLVLTVTGWGVMAGRTWALVVGVAAAGLNAVVNLAFLAAYPVWTTLLVALDVIVIYALVVHGREARAFRS</sequence>
<evidence type="ECO:0000256" key="1">
    <source>
        <dbReference type="SAM" id="MobiDB-lite"/>
    </source>
</evidence>
<keyword evidence="2" id="KW-1133">Transmembrane helix</keyword>
<dbReference type="EMBL" id="BAAAYN010000023">
    <property type="protein sequence ID" value="GAA3388357.1"/>
    <property type="molecule type" value="Genomic_DNA"/>
</dbReference>
<feature type="region of interest" description="Disordered" evidence="1">
    <location>
        <begin position="1"/>
        <end position="29"/>
    </location>
</feature>
<comment type="caution">
    <text evidence="4">The sequence shown here is derived from an EMBL/GenBank/DDBJ whole genome shotgun (WGS) entry which is preliminary data.</text>
</comment>
<name>A0ABP6SY29_9ACTN</name>
<accession>A0ABP6SY29</accession>
<feature type="transmembrane region" description="Helical" evidence="2">
    <location>
        <begin position="88"/>
        <end position="107"/>
    </location>
</feature>
<evidence type="ECO:0000313" key="5">
    <source>
        <dbReference type="Proteomes" id="UP001501676"/>
    </source>
</evidence>
<keyword evidence="2" id="KW-0812">Transmembrane</keyword>
<protein>
    <recommendedName>
        <fullName evidence="3">DUF7144 domain-containing protein</fullName>
    </recommendedName>
</protein>
<evidence type="ECO:0000313" key="4">
    <source>
        <dbReference type="EMBL" id="GAA3388357.1"/>
    </source>
</evidence>
<keyword evidence="2" id="KW-0472">Membrane</keyword>
<dbReference type="RefSeq" id="WP_345729109.1">
    <property type="nucleotide sequence ID" value="NZ_BAAAYN010000023.1"/>
</dbReference>
<dbReference type="Pfam" id="PF23636">
    <property type="entry name" value="DUF7144"/>
    <property type="match status" value="1"/>
</dbReference>
<dbReference type="Proteomes" id="UP001501676">
    <property type="component" value="Unassembled WGS sequence"/>
</dbReference>
<reference evidence="5" key="1">
    <citation type="journal article" date="2019" name="Int. J. Syst. Evol. Microbiol.">
        <title>The Global Catalogue of Microorganisms (GCM) 10K type strain sequencing project: providing services to taxonomists for standard genome sequencing and annotation.</title>
        <authorList>
            <consortium name="The Broad Institute Genomics Platform"/>
            <consortium name="The Broad Institute Genome Sequencing Center for Infectious Disease"/>
            <person name="Wu L."/>
            <person name="Ma J."/>
        </authorList>
    </citation>
    <scope>NUCLEOTIDE SEQUENCE [LARGE SCALE GENOMIC DNA]</scope>
    <source>
        <strain evidence="5">JCM 9458</strain>
    </source>
</reference>
<organism evidence="4 5">
    <name type="scientific">Cryptosporangium minutisporangium</name>
    <dbReference type="NCBI Taxonomy" id="113569"/>
    <lineage>
        <taxon>Bacteria</taxon>
        <taxon>Bacillati</taxon>
        <taxon>Actinomycetota</taxon>
        <taxon>Actinomycetes</taxon>
        <taxon>Cryptosporangiales</taxon>
        <taxon>Cryptosporangiaceae</taxon>
        <taxon>Cryptosporangium</taxon>
    </lineage>
</organism>
<evidence type="ECO:0000256" key="2">
    <source>
        <dbReference type="SAM" id="Phobius"/>
    </source>
</evidence>
<gene>
    <name evidence="4" type="ORF">GCM10020369_34210</name>
</gene>
<feature type="transmembrane region" description="Helical" evidence="2">
    <location>
        <begin position="114"/>
        <end position="132"/>
    </location>
</feature>
<feature type="transmembrane region" description="Helical" evidence="2">
    <location>
        <begin position="138"/>
        <end position="156"/>
    </location>
</feature>
<keyword evidence="5" id="KW-1185">Reference proteome</keyword>